<dbReference type="RefSeq" id="WP_046965867.1">
    <property type="nucleotide sequence ID" value="NZ_CP017480.1"/>
</dbReference>
<feature type="transmembrane region" description="Helical" evidence="7">
    <location>
        <begin position="194"/>
        <end position="213"/>
    </location>
</feature>
<evidence type="ECO:0000256" key="2">
    <source>
        <dbReference type="ARBA" id="ARBA00022448"/>
    </source>
</evidence>
<reference evidence="9" key="1">
    <citation type="submission" date="2016-09" db="EMBL/GenBank/DDBJ databases">
        <authorList>
            <person name="Lysoe E."/>
        </authorList>
    </citation>
    <scope>NUCLEOTIDE SEQUENCE [LARGE SCALE GENOMIC DNA]</scope>
    <source>
        <strain evidence="9">LJ96T</strain>
    </source>
</reference>
<evidence type="ECO:0008006" key="10">
    <source>
        <dbReference type="Google" id="ProtNLM"/>
    </source>
</evidence>
<feature type="transmembrane region" description="Helical" evidence="7">
    <location>
        <begin position="92"/>
        <end position="110"/>
    </location>
</feature>
<evidence type="ECO:0000256" key="6">
    <source>
        <dbReference type="ARBA" id="ARBA00023136"/>
    </source>
</evidence>
<keyword evidence="3 7" id="KW-0812">Transmembrane</keyword>
<sequence>MPKPNEDTPPKPKGLRRFLGALGPGLTAGAADDDPSGVATFSVVGAKFGTQFLWTALLTWPLMAVVQMMCARVGMVTGKGLGGALREKFPRWLVGIGAVALLAANLLNIAADLAGMGDAMEMLHAGPRLLWVWVYGIGICLLAIRLRYQQLASVLKWLAMVLLAYIVTAFLAKPHWGQVAHDTFLPSLPHGKEGWSSLVALFGTTISPFLFFWQASQEVEEDKAKGRRLLAWRRNATRRELGDRKLDVWTGTFFSNLVMFFIILTAAFTLHAHGKDVQSTKDAASALQPLAGDYAFLLFTGGLVGAGLLAIPTLAGSAAYAFAETFDWVSGLDKRFKRAVSFYAVFIVATVGGALLDLFHLDPVKVLVWSAVVNGMLAPFLLVALLLVTGDNKIMQGQPSPLLNRVIVGFTALLMFGGLGAMAFLGA</sequence>
<dbReference type="GO" id="GO:0015086">
    <property type="term" value="F:cadmium ion transmembrane transporter activity"/>
    <property type="evidence" value="ECO:0007669"/>
    <property type="project" value="TreeGrafter"/>
</dbReference>
<keyword evidence="5 7" id="KW-1133">Transmembrane helix</keyword>
<keyword evidence="2" id="KW-0813">Transport</keyword>
<evidence type="ECO:0000313" key="9">
    <source>
        <dbReference type="Proteomes" id="UP000182987"/>
    </source>
</evidence>
<dbReference type="GO" id="GO:0005384">
    <property type="term" value="F:manganese ion transmembrane transporter activity"/>
    <property type="evidence" value="ECO:0007669"/>
    <property type="project" value="TreeGrafter"/>
</dbReference>
<dbReference type="GO" id="GO:0005886">
    <property type="term" value="C:plasma membrane"/>
    <property type="evidence" value="ECO:0007669"/>
    <property type="project" value="TreeGrafter"/>
</dbReference>
<dbReference type="GO" id="GO:0015293">
    <property type="term" value="F:symporter activity"/>
    <property type="evidence" value="ECO:0007669"/>
    <property type="project" value="UniProtKB-KW"/>
</dbReference>
<feature type="transmembrane region" description="Helical" evidence="7">
    <location>
        <begin position="248"/>
        <end position="274"/>
    </location>
</feature>
<dbReference type="OrthoDB" id="9787548at2"/>
<dbReference type="KEGG" id="lrz:BJI69_20770"/>
<evidence type="ECO:0000256" key="7">
    <source>
        <dbReference type="SAM" id="Phobius"/>
    </source>
</evidence>
<dbReference type="Proteomes" id="UP000182987">
    <property type="component" value="Chromosome"/>
</dbReference>
<evidence type="ECO:0000256" key="4">
    <source>
        <dbReference type="ARBA" id="ARBA00022847"/>
    </source>
</evidence>
<feature type="transmembrane region" description="Helical" evidence="7">
    <location>
        <begin position="130"/>
        <end position="148"/>
    </location>
</feature>
<evidence type="ECO:0000256" key="3">
    <source>
        <dbReference type="ARBA" id="ARBA00022692"/>
    </source>
</evidence>
<feature type="transmembrane region" description="Helical" evidence="7">
    <location>
        <begin position="155"/>
        <end position="174"/>
    </location>
</feature>
<dbReference type="InterPro" id="IPR001046">
    <property type="entry name" value="NRAMP_fam"/>
</dbReference>
<dbReference type="Pfam" id="PF01566">
    <property type="entry name" value="Nramp"/>
    <property type="match status" value="1"/>
</dbReference>
<organism evidence="8 9">
    <name type="scientific">Luteibacter rhizovicinus DSM 16549</name>
    <dbReference type="NCBI Taxonomy" id="1440763"/>
    <lineage>
        <taxon>Bacteria</taxon>
        <taxon>Pseudomonadati</taxon>
        <taxon>Pseudomonadota</taxon>
        <taxon>Gammaproteobacteria</taxon>
        <taxon>Lysobacterales</taxon>
        <taxon>Rhodanobacteraceae</taxon>
        <taxon>Luteibacter</taxon>
    </lineage>
</organism>
<dbReference type="EMBL" id="CP017480">
    <property type="protein sequence ID" value="APG06094.1"/>
    <property type="molecule type" value="Genomic_DNA"/>
</dbReference>
<dbReference type="AlphaFoldDB" id="A0A1L3EYL3"/>
<name>A0A1L3EYL3_9GAMM</name>
<dbReference type="PANTHER" id="PTHR11706">
    <property type="entry name" value="SOLUTE CARRIER PROTEIN FAMILY 11 MEMBER"/>
    <property type="match status" value="1"/>
</dbReference>
<dbReference type="NCBIfam" id="NF037982">
    <property type="entry name" value="Nramp_1"/>
    <property type="match status" value="1"/>
</dbReference>
<accession>A0A1L3EYL3</accession>
<evidence type="ECO:0000256" key="5">
    <source>
        <dbReference type="ARBA" id="ARBA00022989"/>
    </source>
</evidence>
<feature type="transmembrane region" description="Helical" evidence="7">
    <location>
        <begin position="342"/>
        <end position="361"/>
    </location>
</feature>
<dbReference type="PANTHER" id="PTHR11706:SF33">
    <property type="entry name" value="NATURAL RESISTANCE-ASSOCIATED MACROPHAGE PROTEIN 2"/>
    <property type="match status" value="1"/>
</dbReference>
<evidence type="ECO:0000313" key="8">
    <source>
        <dbReference type="EMBL" id="APG06094.1"/>
    </source>
</evidence>
<dbReference type="GO" id="GO:0034755">
    <property type="term" value="P:iron ion transmembrane transport"/>
    <property type="evidence" value="ECO:0007669"/>
    <property type="project" value="TreeGrafter"/>
</dbReference>
<proteinExistence type="predicted"/>
<keyword evidence="9" id="KW-1185">Reference proteome</keyword>
<evidence type="ECO:0000256" key="1">
    <source>
        <dbReference type="ARBA" id="ARBA00004141"/>
    </source>
</evidence>
<feature type="transmembrane region" description="Helical" evidence="7">
    <location>
        <begin position="294"/>
        <end position="322"/>
    </location>
</feature>
<keyword evidence="6 7" id="KW-0472">Membrane</keyword>
<comment type="subcellular location">
    <subcellularLocation>
        <location evidence="1">Membrane</location>
        <topology evidence="1">Multi-pass membrane protein</topology>
    </subcellularLocation>
</comment>
<protein>
    <recommendedName>
        <fullName evidence="10">Iron transporter</fullName>
    </recommendedName>
</protein>
<feature type="transmembrane region" description="Helical" evidence="7">
    <location>
        <begin position="52"/>
        <end position="71"/>
    </location>
</feature>
<keyword evidence="4" id="KW-0769">Symport</keyword>
<gene>
    <name evidence="8" type="ORF">BJI69_20770</name>
</gene>
<feature type="transmembrane region" description="Helical" evidence="7">
    <location>
        <begin position="402"/>
        <end position="425"/>
    </location>
</feature>
<dbReference type="STRING" id="1440763.BJI69_20770"/>
<feature type="transmembrane region" description="Helical" evidence="7">
    <location>
        <begin position="367"/>
        <end position="390"/>
    </location>
</feature>